<feature type="domain" description="DUF7149" evidence="7">
    <location>
        <begin position="8"/>
        <end position="242"/>
    </location>
</feature>
<dbReference type="PANTHER" id="PTHR33841">
    <property type="entry name" value="DNA METHYLTRANSFERASE YEEA-RELATED"/>
    <property type="match status" value="1"/>
</dbReference>
<dbReference type="Pfam" id="PF07669">
    <property type="entry name" value="Eco57I"/>
    <property type="match status" value="1"/>
</dbReference>
<dbReference type="InterPro" id="IPR029063">
    <property type="entry name" value="SAM-dependent_MTases_sf"/>
</dbReference>
<dbReference type="PRINTS" id="PR00507">
    <property type="entry name" value="N12N6MTFRASE"/>
</dbReference>
<evidence type="ECO:0000256" key="1">
    <source>
        <dbReference type="ARBA" id="ARBA00011900"/>
    </source>
</evidence>
<accession>A0A4Y8S3U9</accession>
<dbReference type="RefSeq" id="WP_134737965.1">
    <property type="nucleotide sequence ID" value="NZ_SOZE01000045.1"/>
</dbReference>
<dbReference type="SUPFAM" id="SSF53335">
    <property type="entry name" value="S-adenosyl-L-methionine-dependent methyltransferases"/>
    <property type="match status" value="1"/>
</dbReference>
<dbReference type="InterPro" id="IPR011639">
    <property type="entry name" value="MethylTrfase_TaqI-like_dom"/>
</dbReference>
<dbReference type="GO" id="GO:0009007">
    <property type="term" value="F:site-specific DNA-methyltransferase (adenine-specific) activity"/>
    <property type="evidence" value="ECO:0007669"/>
    <property type="project" value="UniProtKB-EC"/>
</dbReference>
<proteinExistence type="predicted"/>
<protein>
    <recommendedName>
        <fullName evidence="1">site-specific DNA-methyltransferase (adenine-specific)</fullName>
        <ecNumber evidence="1">2.1.1.72</ecNumber>
    </recommendedName>
</protein>
<gene>
    <name evidence="9" type="ORF">E2R66_25790</name>
</gene>
<dbReference type="Pfam" id="PF23653">
    <property type="entry name" value="DUF7149"/>
    <property type="match status" value="1"/>
</dbReference>
<dbReference type="InterPro" id="IPR055573">
    <property type="entry name" value="DUF7149"/>
</dbReference>
<dbReference type="PANTHER" id="PTHR33841:SF1">
    <property type="entry name" value="DNA METHYLTRANSFERASE A"/>
    <property type="match status" value="1"/>
</dbReference>
<dbReference type="PROSITE" id="PS00092">
    <property type="entry name" value="N6_MTASE"/>
    <property type="match status" value="1"/>
</dbReference>
<dbReference type="Pfam" id="PF25120">
    <property type="entry name" value="DUF7814"/>
    <property type="match status" value="1"/>
</dbReference>
<evidence type="ECO:0000259" key="8">
    <source>
        <dbReference type="Pfam" id="PF25120"/>
    </source>
</evidence>
<dbReference type="AlphaFoldDB" id="A0A4Y8S3U9"/>
<dbReference type="Gene3D" id="3.40.50.150">
    <property type="entry name" value="Vaccinia Virus protein VP39"/>
    <property type="match status" value="2"/>
</dbReference>
<evidence type="ECO:0000313" key="10">
    <source>
        <dbReference type="Proteomes" id="UP000297540"/>
    </source>
</evidence>
<comment type="catalytic activity">
    <reaction evidence="5">
        <text>a 2'-deoxyadenosine in DNA + S-adenosyl-L-methionine = an N(6)-methyl-2'-deoxyadenosine in DNA + S-adenosyl-L-homocysteine + H(+)</text>
        <dbReference type="Rhea" id="RHEA:15197"/>
        <dbReference type="Rhea" id="RHEA-COMP:12418"/>
        <dbReference type="Rhea" id="RHEA-COMP:12419"/>
        <dbReference type="ChEBI" id="CHEBI:15378"/>
        <dbReference type="ChEBI" id="CHEBI:57856"/>
        <dbReference type="ChEBI" id="CHEBI:59789"/>
        <dbReference type="ChEBI" id="CHEBI:90615"/>
        <dbReference type="ChEBI" id="CHEBI:90616"/>
        <dbReference type="EC" id="2.1.1.72"/>
    </reaction>
</comment>
<evidence type="ECO:0000313" key="9">
    <source>
        <dbReference type="EMBL" id="TFF33426.1"/>
    </source>
</evidence>
<feature type="non-terminal residue" evidence="9">
    <location>
        <position position="1012"/>
    </location>
</feature>
<evidence type="ECO:0000256" key="4">
    <source>
        <dbReference type="ARBA" id="ARBA00022691"/>
    </source>
</evidence>
<reference evidence="9 10" key="1">
    <citation type="journal article" date="2017" name="Int. J. Syst. Evol. Microbiol.">
        <title>Mucilaginibacterpsychrotolerans sp. nov., isolated from peatlands.</title>
        <authorList>
            <person name="Deng Y."/>
            <person name="Shen L."/>
            <person name="Xu B."/>
            <person name="Liu Y."/>
            <person name="Gu Z."/>
            <person name="Liu H."/>
            <person name="Zhou Y."/>
        </authorList>
    </citation>
    <scope>NUCLEOTIDE SEQUENCE [LARGE SCALE GENOMIC DNA]</scope>
    <source>
        <strain evidence="9 10">NH7-4</strain>
    </source>
</reference>
<dbReference type="InterPro" id="IPR002052">
    <property type="entry name" value="DNA_methylase_N6_adenine_CS"/>
</dbReference>
<dbReference type="EC" id="2.1.1.72" evidence="1"/>
<dbReference type="Proteomes" id="UP000297540">
    <property type="component" value="Unassembled WGS sequence"/>
</dbReference>
<evidence type="ECO:0000256" key="2">
    <source>
        <dbReference type="ARBA" id="ARBA00022603"/>
    </source>
</evidence>
<keyword evidence="2 9" id="KW-0489">Methyltransferase</keyword>
<comment type="caution">
    <text evidence="9">The sequence shown here is derived from an EMBL/GenBank/DDBJ whole genome shotgun (WGS) entry which is preliminary data.</text>
</comment>
<keyword evidence="4" id="KW-0949">S-adenosyl-L-methionine</keyword>
<keyword evidence="10" id="KW-1185">Reference proteome</keyword>
<keyword evidence="3 9" id="KW-0808">Transferase</keyword>
<organism evidence="9 10">
    <name type="scientific">Mucilaginibacter psychrotolerans</name>
    <dbReference type="NCBI Taxonomy" id="1524096"/>
    <lineage>
        <taxon>Bacteria</taxon>
        <taxon>Pseudomonadati</taxon>
        <taxon>Bacteroidota</taxon>
        <taxon>Sphingobacteriia</taxon>
        <taxon>Sphingobacteriales</taxon>
        <taxon>Sphingobacteriaceae</taxon>
        <taxon>Mucilaginibacter</taxon>
    </lineage>
</organism>
<dbReference type="GO" id="GO:0006304">
    <property type="term" value="P:DNA modification"/>
    <property type="evidence" value="ECO:0007669"/>
    <property type="project" value="InterPro"/>
</dbReference>
<dbReference type="InterPro" id="IPR056716">
    <property type="entry name" value="DUF7814"/>
</dbReference>
<sequence length="1012" mass="117080">MTIDIAELKASLNKAYRLISPRRVDLDLFKKNLQLMLGLINEKESEENVKIHLMDFMKNTFYNPDYLIATKGKTDFVIHLGKEAATPSGVLFEVKRPTNKADMVTQTNLNTKAMHELILYYLRERSKDKNNSLTHLVITNIYEWFIFDAAVFERIFNENKQLLKAYKEWDNKQKVSASTDHFYKEIAKPFLDLFDKEISFTYFNLKKYLPLLDANNTKDNDLIPLYKFFTPVHLLKLPFLNDSNSLNKGFFSELLHIIGLEEVKDGSRKIIRRLPEGKRQPASLIENTIEILNLENAIRKVPSIHLQGDTAEDELFNAALELCITWVNRILFLKLLEAQLIKYHKGDRKYRFLNQQVVNDYDELYKLFFQVLAKQPVQRNANIQSKYKHIPYLNSSLFEFSDLEEFTIKVNSLDDNLDIELYANTVLNKGTNIKNTGKKNTLHYLFDFLDAYNFASIGKEEVQEENKTIINAAVLGLVFEKINGYKDGSIYTPGAITTFLCKETIRRAVVKKFNDEYNWECESTEDLKNYLRDKRNTKDILNFNALVNSIKIADPAVGSGHFLVSALNELIIIKSELGILADVAGSRLSEVEVSIANDELVVTYPDTLKFFDYTIIASSDIGNVVSPAEQRIQSTLFEEKRHIIEHCLFGVDINPNSVKICRLRLWIELLKHTYYKPDNYLELETLPNIDINIKQGNSLLSKYSLTEDLSEVFRKQKFSVWDYQTAVQSYKEEPNKKAKEELKDFIKKIKDQFHETVGRRDPRRKRLSELRGNLALTQTNFDLFGQKRSQKDMDLEVRRLNISIDKIEVEIKEIEDNTVYKSAFEWRFEFPEVLNEQGDFEGFEVIIGNPPYIQLQKMGADADVLQKCGYKTFVRTGDIYCLFYEQAQRLLKPGYFFGYITSNKWMRANYGEATRKFFLEHTNPLLLVDFGGYQVFDSATVDANILVAQNEKYAGSTDTCLLDKSLSSLEKMSDFIRQSVTTQRGFKPDSGWVILSPLEATIKNKIEAVGTP</sequence>
<dbReference type="InterPro" id="IPR050953">
    <property type="entry name" value="N4_N6_ade-DNA_methylase"/>
</dbReference>
<evidence type="ECO:0000256" key="3">
    <source>
        <dbReference type="ARBA" id="ARBA00022679"/>
    </source>
</evidence>
<feature type="domain" description="Type II methyltransferase M.TaqI-like" evidence="6">
    <location>
        <begin position="646"/>
        <end position="936"/>
    </location>
</feature>
<dbReference type="GO" id="GO:0032259">
    <property type="term" value="P:methylation"/>
    <property type="evidence" value="ECO:0007669"/>
    <property type="project" value="UniProtKB-KW"/>
</dbReference>
<evidence type="ECO:0000259" key="6">
    <source>
        <dbReference type="Pfam" id="PF07669"/>
    </source>
</evidence>
<evidence type="ECO:0000259" key="7">
    <source>
        <dbReference type="Pfam" id="PF23653"/>
    </source>
</evidence>
<feature type="domain" description="DUF7814" evidence="8">
    <location>
        <begin position="243"/>
        <end position="470"/>
    </location>
</feature>
<evidence type="ECO:0000256" key="5">
    <source>
        <dbReference type="ARBA" id="ARBA00047942"/>
    </source>
</evidence>
<name>A0A4Y8S3U9_9SPHI</name>
<dbReference type="GO" id="GO:0003676">
    <property type="term" value="F:nucleic acid binding"/>
    <property type="evidence" value="ECO:0007669"/>
    <property type="project" value="InterPro"/>
</dbReference>
<dbReference type="OrthoDB" id="32195at2"/>
<dbReference type="EMBL" id="SOZE01000045">
    <property type="protein sequence ID" value="TFF33426.1"/>
    <property type="molecule type" value="Genomic_DNA"/>
</dbReference>